<dbReference type="AlphaFoldDB" id="X1HWQ1"/>
<protein>
    <submittedName>
        <fullName evidence="1">Uncharacterized protein</fullName>
    </submittedName>
</protein>
<dbReference type="InterPro" id="IPR043502">
    <property type="entry name" value="DNA/RNA_pol_sf"/>
</dbReference>
<evidence type="ECO:0000313" key="1">
    <source>
        <dbReference type="EMBL" id="GAH61470.1"/>
    </source>
</evidence>
<comment type="caution">
    <text evidence="1">The sequence shown here is derived from an EMBL/GenBank/DDBJ whole genome shotgun (WGS) entry which is preliminary data.</text>
</comment>
<proteinExistence type="predicted"/>
<sequence length="172" mass="19336">EVWELTGWEECFNSFPAIAAQVTAYGRLYLWQLMKQAGAGNYFYCDTDSLIVNEVGLCNLKSLLNDTSLGCLKVQETTDRLIIRGLKDYSTGSKQVVKGIRKNAVETSPGVYSQELWPSLKGLLREGNANTYTVKQQTKVLNRKYTKGTINPDGTIDPLNLYEFDSPALWHD</sequence>
<accession>X1HWQ1</accession>
<gene>
    <name evidence="1" type="ORF">S03H2_31291</name>
</gene>
<reference evidence="1" key="1">
    <citation type="journal article" date="2014" name="Front. Microbiol.">
        <title>High frequency of phylogenetically diverse reductive dehalogenase-homologous genes in deep subseafloor sedimentary metagenomes.</title>
        <authorList>
            <person name="Kawai M."/>
            <person name="Futagami T."/>
            <person name="Toyoda A."/>
            <person name="Takaki Y."/>
            <person name="Nishi S."/>
            <person name="Hori S."/>
            <person name="Arai W."/>
            <person name="Tsubouchi T."/>
            <person name="Morono Y."/>
            <person name="Uchiyama I."/>
            <person name="Ito T."/>
            <person name="Fujiyama A."/>
            <person name="Inagaki F."/>
            <person name="Takami H."/>
        </authorList>
    </citation>
    <scope>NUCLEOTIDE SEQUENCE</scope>
    <source>
        <strain evidence="1">Expedition CK06-06</strain>
    </source>
</reference>
<dbReference type="Gene3D" id="3.90.1600.10">
    <property type="entry name" value="Palm domain of DNA polymerase"/>
    <property type="match status" value="1"/>
</dbReference>
<dbReference type="EMBL" id="BARU01018966">
    <property type="protein sequence ID" value="GAH61470.1"/>
    <property type="molecule type" value="Genomic_DNA"/>
</dbReference>
<dbReference type="SUPFAM" id="SSF56672">
    <property type="entry name" value="DNA/RNA polymerases"/>
    <property type="match status" value="1"/>
</dbReference>
<dbReference type="InterPro" id="IPR023211">
    <property type="entry name" value="DNA_pol_palm_dom_sf"/>
</dbReference>
<name>X1HWQ1_9ZZZZ</name>
<organism evidence="1">
    <name type="scientific">marine sediment metagenome</name>
    <dbReference type="NCBI Taxonomy" id="412755"/>
    <lineage>
        <taxon>unclassified sequences</taxon>
        <taxon>metagenomes</taxon>
        <taxon>ecological metagenomes</taxon>
    </lineage>
</organism>
<feature type="non-terminal residue" evidence="1">
    <location>
        <position position="1"/>
    </location>
</feature>